<evidence type="ECO:0000313" key="2">
    <source>
        <dbReference type="Proteomes" id="UP001283361"/>
    </source>
</evidence>
<dbReference type="Proteomes" id="UP001283361">
    <property type="component" value="Unassembled WGS sequence"/>
</dbReference>
<protein>
    <submittedName>
        <fullName evidence="1">Uncharacterized protein</fullName>
    </submittedName>
</protein>
<evidence type="ECO:0000313" key="1">
    <source>
        <dbReference type="EMBL" id="KAK3784871.1"/>
    </source>
</evidence>
<dbReference type="EMBL" id="JAWDGP010002185">
    <property type="protein sequence ID" value="KAK3784871.1"/>
    <property type="molecule type" value="Genomic_DNA"/>
</dbReference>
<comment type="caution">
    <text evidence="1">The sequence shown here is derived from an EMBL/GenBank/DDBJ whole genome shotgun (WGS) entry which is preliminary data.</text>
</comment>
<keyword evidence="2" id="KW-1185">Reference proteome</keyword>
<dbReference type="AlphaFoldDB" id="A0AAE1AD57"/>
<organism evidence="1 2">
    <name type="scientific">Elysia crispata</name>
    <name type="common">lettuce slug</name>
    <dbReference type="NCBI Taxonomy" id="231223"/>
    <lineage>
        <taxon>Eukaryota</taxon>
        <taxon>Metazoa</taxon>
        <taxon>Spiralia</taxon>
        <taxon>Lophotrochozoa</taxon>
        <taxon>Mollusca</taxon>
        <taxon>Gastropoda</taxon>
        <taxon>Heterobranchia</taxon>
        <taxon>Euthyneura</taxon>
        <taxon>Panpulmonata</taxon>
        <taxon>Sacoglossa</taxon>
        <taxon>Placobranchoidea</taxon>
        <taxon>Plakobranchidae</taxon>
        <taxon>Elysia</taxon>
    </lineage>
</organism>
<sequence>MDSRAEGGRGVMWLGDTRSLKTEQIVTKQEKKSAEYGTGFETFSAKKPRTQPAKQQVLAVIFTHKTPIRSHVCGDSRIPSEPDRGQSTMETCLLTFVLTACVGLLQDSFGH</sequence>
<accession>A0AAE1AD57</accession>
<proteinExistence type="predicted"/>
<gene>
    <name evidence="1" type="ORF">RRG08_056826</name>
</gene>
<reference evidence="1" key="1">
    <citation type="journal article" date="2023" name="G3 (Bethesda)">
        <title>A reference genome for the long-term kleptoplast-retaining sea slug Elysia crispata morphotype clarki.</title>
        <authorList>
            <person name="Eastman K.E."/>
            <person name="Pendleton A.L."/>
            <person name="Shaikh M.A."/>
            <person name="Suttiyut T."/>
            <person name="Ogas R."/>
            <person name="Tomko P."/>
            <person name="Gavelis G."/>
            <person name="Widhalm J.R."/>
            <person name="Wisecaver J.H."/>
        </authorList>
    </citation>
    <scope>NUCLEOTIDE SEQUENCE</scope>
    <source>
        <strain evidence="1">ECLA1</strain>
    </source>
</reference>
<name>A0AAE1AD57_9GAST</name>